<proteinExistence type="predicted"/>
<dbReference type="RefSeq" id="WP_154614210.1">
    <property type="nucleotide sequence ID" value="NZ_CP053660.1"/>
</dbReference>
<reference evidence="1 2" key="1">
    <citation type="submission" date="2019-10" db="EMBL/GenBank/DDBJ databases">
        <title>Nocardioides novel species isolated from the excrement of Marmot.</title>
        <authorList>
            <person name="Zhang G."/>
        </authorList>
    </citation>
    <scope>NUCLEOTIDE SEQUENCE [LARGE SCALE GENOMIC DNA]</scope>
    <source>
        <strain evidence="2">zg-579</strain>
    </source>
</reference>
<dbReference type="InterPro" id="IPR011013">
    <property type="entry name" value="Gal_mutarotase_sf_dom"/>
</dbReference>
<protein>
    <submittedName>
        <fullName evidence="1">Aldose 1-epimerase</fullName>
    </submittedName>
</protein>
<dbReference type="Gene3D" id="2.70.98.10">
    <property type="match status" value="1"/>
</dbReference>
<dbReference type="Pfam" id="PF01263">
    <property type="entry name" value="Aldose_epim"/>
    <property type="match status" value="1"/>
</dbReference>
<dbReference type="SUPFAM" id="SSF74650">
    <property type="entry name" value="Galactose mutarotase-like"/>
    <property type="match status" value="1"/>
</dbReference>
<gene>
    <name evidence="1" type="ORF">GGQ22_04680</name>
</gene>
<dbReference type="GO" id="GO:0005975">
    <property type="term" value="P:carbohydrate metabolic process"/>
    <property type="evidence" value="ECO:0007669"/>
    <property type="project" value="InterPro"/>
</dbReference>
<keyword evidence="2" id="KW-1185">Reference proteome</keyword>
<comment type="caution">
    <text evidence="1">The sequence shown here is derived from an EMBL/GenBank/DDBJ whole genome shotgun (WGS) entry which is preliminary data.</text>
</comment>
<dbReference type="Proteomes" id="UP000433406">
    <property type="component" value="Unassembled WGS sequence"/>
</dbReference>
<sequence>MGDVLSVRLVAGGISAAIDSTRGARLTSLRLHGTELLGGAPHEGPGPSSWFDGSFPMAPYAGNVRDGRFSFEGREHRLPRNNGPHAAHGLVEDAPWEVVRHDARSAELAVALPPEWPFGGEVRQRVVLTEESLEVELRCRNDERPMPATLGFHPWFRRDLGQGPVELEVAPGLRYQPLAPGIPGEPGTDLGQRPWDDVFTALAAPPVLRWPGGPVLTVESSSATWMLYEQLAPALCVEPLTAPPDSLGTPRGHVVAPGADLRLTMRLRWDLPG</sequence>
<evidence type="ECO:0000313" key="1">
    <source>
        <dbReference type="EMBL" id="MTB94371.1"/>
    </source>
</evidence>
<dbReference type="GO" id="GO:0030246">
    <property type="term" value="F:carbohydrate binding"/>
    <property type="evidence" value="ECO:0007669"/>
    <property type="project" value="InterPro"/>
</dbReference>
<accession>A0A6I3J028</accession>
<dbReference type="InterPro" id="IPR014718">
    <property type="entry name" value="GH-type_carb-bd"/>
</dbReference>
<organism evidence="1 2">
    <name type="scientific">Nocardioides marmotae</name>
    <dbReference type="NCBI Taxonomy" id="2663857"/>
    <lineage>
        <taxon>Bacteria</taxon>
        <taxon>Bacillati</taxon>
        <taxon>Actinomycetota</taxon>
        <taxon>Actinomycetes</taxon>
        <taxon>Propionibacteriales</taxon>
        <taxon>Nocardioidaceae</taxon>
        <taxon>Nocardioides</taxon>
    </lineage>
</organism>
<name>A0A6I3J028_9ACTN</name>
<evidence type="ECO:0000313" key="2">
    <source>
        <dbReference type="Proteomes" id="UP000433406"/>
    </source>
</evidence>
<dbReference type="EMBL" id="WLCI01000005">
    <property type="protein sequence ID" value="MTB94371.1"/>
    <property type="molecule type" value="Genomic_DNA"/>
</dbReference>
<dbReference type="GO" id="GO:0016853">
    <property type="term" value="F:isomerase activity"/>
    <property type="evidence" value="ECO:0007669"/>
    <property type="project" value="InterPro"/>
</dbReference>
<dbReference type="InterPro" id="IPR008183">
    <property type="entry name" value="Aldose_1/G6P_1-epimerase"/>
</dbReference>
<dbReference type="AlphaFoldDB" id="A0A6I3J028"/>